<dbReference type="STRING" id="1121429.SAMN02745133_00677"/>
<comment type="catalytic activity">
    <reaction evidence="1 12">
        <text>AMP + diphosphate = 5-phospho-alpha-D-ribose 1-diphosphate + adenine</text>
        <dbReference type="Rhea" id="RHEA:16609"/>
        <dbReference type="ChEBI" id="CHEBI:16708"/>
        <dbReference type="ChEBI" id="CHEBI:33019"/>
        <dbReference type="ChEBI" id="CHEBI:58017"/>
        <dbReference type="ChEBI" id="CHEBI:456215"/>
        <dbReference type="EC" id="2.4.2.7"/>
    </reaction>
</comment>
<keyword evidence="11 12" id="KW-0660">Purine salvage</keyword>
<reference evidence="15" key="1">
    <citation type="submission" date="2016-11" db="EMBL/GenBank/DDBJ databases">
        <authorList>
            <person name="Varghese N."/>
            <person name="Submissions S."/>
        </authorList>
    </citation>
    <scope>NUCLEOTIDE SEQUENCE [LARGE SCALE GENOMIC DNA]</scope>
    <source>
        <strain evidence="15">DSM 12395</strain>
    </source>
</reference>
<keyword evidence="8 12" id="KW-0963">Cytoplasm</keyword>
<dbReference type="HAMAP" id="MF_00004">
    <property type="entry name" value="Aden_phosphoribosyltr"/>
    <property type="match status" value="1"/>
</dbReference>
<evidence type="ECO:0000256" key="4">
    <source>
        <dbReference type="ARBA" id="ARBA00004659"/>
    </source>
</evidence>
<comment type="similarity">
    <text evidence="5 12">Belongs to the purine/pyrimidine phosphoribosyltransferase family.</text>
</comment>
<evidence type="ECO:0000259" key="13">
    <source>
        <dbReference type="Pfam" id="PF00156"/>
    </source>
</evidence>
<evidence type="ECO:0000256" key="11">
    <source>
        <dbReference type="ARBA" id="ARBA00022726"/>
    </source>
</evidence>
<dbReference type="EMBL" id="FQUY01000003">
    <property type="protein sequence ID" value="SHE57184.1"/>
    <property type="molecule type" value="Genomic_DNA"/>
</dbReference>
<dbReference type="InterPro" id="IPR029057">
    <property type="entry name" value="PRTase-like"/>
</dbReference>
<dbReference type="Gene3D" id="3.40.50.2020">
    <property type="match status" value="1"/>
</dbReference>
<accession>A0A1M4UKI3</accession>
<organism evidence="14 15">
    <name type="scientific">Desulforamulus putei DSM 12395</name>
    <dbReference type="NCBI Taxonomy" id="1121429"/>
    <lineage>
        <taxon>Bacteria</taxon>
        <taxon>Bacillati</taxon>
        <taxon>Bacillota</taxon>
        <taxon>Clostridia</taxon>
        <taxon>Eubacteriales</taxon>
        <taxon>Peptococcaceae</taxon>
        <taxon>Desulforamulus</taxon>
    </lineage>
</organism>
<dbReference type="Proteomes" id="UP000184148">
    <property type="component" value="Unassembled WGS sequence"/>
</dbReference>
<dbReference type="GO" id="GO:0006166">
    <property type="term" value="P:purine ribonucleoside salvage"/>
    <property type="evidence" value="ECO:0007669"/>
    <property type="project" value="UniProtKB-UniRule"/>
</dbReference>
<dbReference type="NCBIfam" id="NF002636">
    <property type="entry name" value="PRK02304.1-5"/>
    <property type="match status" value="1"/>
</dbReference>
<keyword evidence="15" id="KW-1185">Reference proteome</keyword>
<comment type="subcellular location">
    <subcellularLocation>
        <location evidence="3 12">Cytoplasm</location>
    </subcellularLocation>
</comment>
<dbReference type="EC" id="2.4.2.7" evidence="7 12"/>
<dbReference type="GO" id="GO:0005737">
    <property type="term" value="C:cytoplasm"/>
    <property type="evidence" value="ECO:0007669"/>
    <property type="project" value="UniProtKB-SubCell"/>
</dbReference>
<evidence type="ECO:0000256" key="8">
    <source>
        <dbReference type="ARBA" id="ARBA00022490"/>
    </source>
</evidence>
<dbReference type="PANTHER" id="PTHR32315">
    <property type="entry name" value="ADENINE PHOSPHORIBOSYLTRANSFERASE"/>
    <property type="match status" value="1"/>
</dbReference>
<evidence type="ECO:0000256" key="10">
    <source>
        <dbReference type="ARBA" id="ARBA00022679"/>
    </source>
</evidence>
<dbReference type="NCBIfam" id="TIGR01090">
    <property type="entry name" value="apt"/>
    <property type="match status" value="1"/>
</dbReference>
<dbReference type="GO" id="GO:0006168">
    <property type="term" value="P:adenine salvage"/>
    <property type="evidence" value="ECO:0007669"/>
    <property type="project" value="InterPro"/>
</dbReference>
<dbReference type="OrthoDB" id="9803963at2"/>
<dbReference type="InterPro" id="IPR005764">
    <property type="entry name" value="Ade_phspho_trans"/>
</dbReference>
<evidence type="ECO:0000256" key="2">
    <source>
        <dbReference type="ARBA" id="ARBA00003968"/>
    </source>
</evidence>
<dbReference type="Pfam" id="PF00156">
    <property type="entry name" value="Pribosyltran"/>
    <property type="match status" value="1"/>
</dbReference>
<evidence type="ECO:0000256" key="9">
    <source>
        <dbReference type="ARBA" id="ARBA00022676"/>
    </source>
</evidence>
<feature type="domain" description="Phosphoribosyltransferase" evidence="13">
    <location>
        <begin position="39"/>
        <end position="151"/>
    </location>
</feature>
<dbReference type="NCBIfam" id="NF002633">
    <property type="entry name" value="PRK02304.1-2"/>
    <property type="match status" value="1"/>
</dbReference>
<comment type="pathway">
    <text evidence="4 12">Purine metabolism; AMP biosynthesis via salvage pathway; AMP from adenine: step 1/1.</text>
</comment>
<dbReference type="UniPathway" id="UPA00588">
    <property type="reaction ID" value="UER00646"/>
</dbReference>
<proteinExistence type="inferred from homology"/>
<dbReference type="NCBIfam" id="NF002634">
    <property type="entry name" value="PRK02304.1-3"/>
    <property type="match status" value="1"/>
</dbReference>
<evidence type="ECO:0000313" key="15">
    <source>
        <dbReference type="Proteomes" id="UP000184148"/>
    </source>
</evidence>
<dbReference type="CDD" id="cd06223">
    <property type="entry name" value="PRTases_typeI"/>
    <property type="match status" value="1"/>
</dbReference>
<comment type="subunit">
    <text evidence="6 12">Homodimer.</text>
</comment>
<sequence>MDLASKVRLIKDFPKPGINFRDITTLLQDAGAFRQAVDELVELCKGLAVDVIACPEARGFVLGAPLAYAMGKGVVLLRKPGKLPGKTVCHSYELEYGSDALEVHEGAIQPGQKVLLVDDVLATGGTVAAAVELVKKSGGEVAGVAFLIELLGLDGREKLSGYPVVTLLQLEA</sequence>
<dbReference type="GO" id="GO:0003999">
    <property type="term" value="F:adenine phosphoribosyltransferase activity"/>
    <property type="evidence" value="ECO:0007669"/>
    <property type="project" value="UniProtKB-UniRule"/>
</dbReference>
<evidence type="ECO:0000256" key="12">
    <source>
        <dbReference type="HAMAP-Rule" id="MF_00004"/>
    </source>
</evidence>
<dbReference type="RefSeq" id="WP_073235729.1">
    <property type="nucleotide sequence ID" value="NZ_FQUY01000003.1"/>
</dbReference>
<dbReference type="SUPFAM" id="SSF53271">
    <property type="entry name" value="PRTase-like"/>
    <property type="match status" value="1"/>
</dbReference>
<dbReference type="GO" id="GO:0044209">
    <property type="term" value="P:AMP salvage"/>
    <property type="evidence" value="ECO:0007669"/>
    <property type="project" value="UniProtKB-UniRule"/>
</dbReference>
<evidence type="ECO:0000256" key="6">
    <source>
        <dbReference type="ARBA" id="ARBA00011738"/>
    </source>
</evidence>
<dbReference type="FunFam" id="3.40.50.2020:FF:000004">
    <property type="entry name" value="Adenine phosphoribosyltransferase"/>
    <property type="match status" value="1"/>
</dbReference>
<dbReference type="InterPro" id="IPR050054">
    <property type="entry name" value="UPRTase/APRTase"/>
</dbReference>
<protein>
    <recommendedName>
        <fullName evidence="7 12">Adenine phosphoribosyltransferase</fullName>
        <shortName evidence="12">APRT</shortName>
        <ecNumber evidence="7 12">2.4.2.7</ecNumber>
    </recommendedName>
</protein>
<keyword evidence="10 12" id="KW-0808">Transferase</keyword>
<gene>
    <name evidence="12" type="primary">apt</name>
    <name evidence="14" type="ORF">SAMN02745133_00677</name>
</gene>
<comment type="function">
    <text evidence="2 12">Catalyzes a salvage reaction resulting in the formation of AMP, that is energically less costly than de novo synthesis.</text>
</comment>
<dbReference type="AlphaFoldDB" id="A0A1M4UKI3"/>
<evidence type="ECO:0000256" key="7">
    <source>
        <dbReference type="ARBA" id="ARBA00011893"/>
    </source>
</evidence>
<dbReference type="GO" id="GO:0002055">
    <property type="term" value="F:adenine binding"/>
    <property type="evidence" value="ECO:0007669"/>
    <property type="project" value="TreeGrafter"/>
</dbReference>
<keyword evidence="9 12" id="KW-0328">Glycosyltransferase</keyword>
<evidence type="ECO:0000313" key="14">
    <source>
        <dbReference type="EMBL" id="SHE57184.1"/>
    </source>
</evidence>
<dbReference type="PANTHER" id="PTHR32315:SF3">
    <property type="entry name" value="ADENINE PHOSPHORIBOSYLTRANSFERASE"/>
    <property type="match status" value="1"/>
</dbReference>
<dbReference type="InterPro" id="IPR000836">
    <property type="entry name" value="PRTase_dom"/>
</dbReference>
<name>A0A1M4UKI3_9FIRM</name>
<dbReference type="GO" id="GO:0016208">
    <property type="term" value="F:AMP binding"/>
    <property type="evidence" value="ECO:0007669"/>
    <property type="project" value="TreeGrafter"/>
</dbReference>
<evidence type="ECO:0000256" key="5">
    <source>
        <dbReference type="ARBA" id="ARBA00008391"/>
    </source>
</evidence>
<evidence type="ECO:0000256" key="1">
    <source>
        <dbReference type="ARBA" id="ARBA00000868"/>
    </source>
</evidence>
<evidence type="ECO:0000256" key="3">
    <source>
        <dbReference type="ARBA" id="ARBA00004496"/>
    </source>
</evidence>